<proteinExistence type="inferred from homology"/>
<sequence length="710" mass="78430">MGVRTETEGSDLVDPLADYSSLSLFPRTFSSLSTSSSSSIDLRKPNSPILNSILTHLKAKVLSSPDKMLKQAKPILEDSLNFLKTDKTEAIAENEKVPRERRPALGLKRAKFSAKPMPSQPDASLEFSIDVDKLSDPEELFSAFERMENAKKEVQRLRGEPLFDLDQNRASLARRPRRPSLLGSSTYTHRPYSSKSMADVDETLFPSQETIYDEILSPIRDDVLPHANVVNHSPSVILSDSKSRTTSKVSEFDELLSSNYEGLDEDEVENLLRDKLQIKPVEIGKAALPNWRVQLRESMTSSLALPKVNNMVSHRSAARKAVRSSDKVSPAKSQSPLASISLLNRHIAKHTPSKDPFSPIHINSSPAEATIPAREPENRADQAGESDEIDARKNSCAFSTSPAHGEENIAVSIQDSFVSMEKDVDTSSEPNEKEDLIGQLDQIGNKKDLCEFGRSPVHEEESVAVSGQDSLALASKNVVPTNEPEKQDDEDVPAAELPVRQLLFEGLDMEEPTSGGGEGVHLGELVEKGGTCEPSTRENCSVEELNVSVEELNVSVEEPTTERVASSKRKSKELGISTAPSEAGVFEEGMQAEKSQSDALVSSEGRSKKRKVQGAQPRRSKRDLQQRRTSLYCAGTKWEAGVRRSTRIKMRPLQYWKGERFLYGRVHESLVTVIGVKYASPSKDTEEAGVKVKSFVSDKYKDMVEFASLH</sequence>
<dbReference type="GO" id="GO:0005634">
    <property type="term" value="C:nucleus"/>
    <property type="evidence" value="ECO:0007669"/>
    <property type="project" value="UniProtKB-SubCell"/>
</dbReference>
<keyword evidence="3" id="KW-0539">Nucleus</keyword>
<dbReference type="GO" id="GO:0000776">
    <property type="term" value="C:kinetochore"/>
    <property type="evidence" value="ECO:0007669"/>
    <property type="project" value="InterPro"/>
</dbReference>
<feature type="region of interest" description="Disordered" evidence="4">
    <location>
        <begin position="350"/>
        <end position="392"/>
    </location>
</feature>
<evidence type="ECO:0000256" key="2">
    <source>
        <dbReference type="ARBA" id="ARBA00010291"/>
    </source>
</evidence>
<dbReference type="GO" id="GO:0051455">
    <property type="term" value="P:spindle attachment to meiosis I kinetochore"/>
    <property type="evidence" value="ECO:0007669"/>
    <property type="project" value="TreeGrafter"/>
</dbReference>
<dbReference type="GO" id="GO:0051382">
    <property type="term" value="P:kinetochore assembly"/>
    <property type="evidence" value="ECO:0007669"/>
    <property type="project" value="InterPro"/>
</dbReference>
<dbReference type="PANTHER" id="PTHR16684:SF11">
    <property type="entry name" value="CENTROMERE PROTEIN C"/>
    <property type="match status" value="1"/>
</dbReference>
<dbReference type="GO" id="GO:0051315">
    <property type="term" value="P:attachment of mitotic spindle microtubules to kinetochore"/>
    <property type="evidence" value="ECO:0007669"/>
    <property type="project" value="TreeGrafter"/>
</dbReference>
<dbReference type="GO" id="GO:0019237">
    <property type="term" value="F:centromeric DNA binding"/>
    <property type="evidence" value="ECO:0007669"/>
    <property type="project" value="InterPro"/>
</dbReference>
<dbReference type="PANTHER" id="PTHR16684">
    <property type="entry name" value="CENTROMERE PROTEIN C"/>
    <property type="match status" value="1"/>
</dbReference>
<evidence type="ECO:0000256" key="1">
    <source>
        <dbReference type="ARBA" id="ARBA00004123"/>
    </source>
</evidence>
<dbReference type="InterPro" id="IPR028386">
    <property type="entry name" value="CENP-C/Mif2/cnp3"/>
</dbReference>
<accession>Q66LI4</accession>
<protein>
    <submittedName>
        <fullName evidence="5">CENP-C</fullName>
    </submittedName>
</protein>
<name>Q66LI4_BETVV</name>
<reference evidence="5" key="1">
    <citation type="journal article" date="2004" name="J. Biol.">
        <title>Adaptive evolution of centromere proteins in plants and animals.</title>
        <authorList>
            <person name="Talbert P.B."/>
            <person name="Bryson T.D."/>
            <person name="Henikoff S."/>
        </authorList>
    </citation>
    <scope>NUCLEOTIDE SEQUENCE</scope>
</reference>
<feature type="region of interest" description="Disordered" evidence="4">
    <location>
        <begin position="315"/>
        <end position="336"/>
    </location>
</feature>
<dbReference type="EMBL" id="AY693781">
    <property type="protein sequence ID" value="AAU04614.1"/>
    <property type="molecule type" value="Transcribed_RNA"/>
</dbReference>
<comment type="similarity">
    <text evidence="2">Belongs to the CENP-C/MIF2 family.</text>
</comment>
<feature type="region of interest" description="Disordered" evidence="4">
    <location>
        <begin position="553"/>
        <end position="626"/>
    </location>
</feature>
<comment type="subcellular location">
    <subcellularLocation>
        <location evidence="1">Nucleus</location>
    </subcellularLocation>
</comment>
<evidence type="ECO:0000256" key="4">
    <source>
        <dbReference type="SAM" id="MobiDB-lite"/>
    </source>
</evidence>
<evidence type="ECO:0000313" key="5">
    <source>
        <dbReference type="EMBL" id="AAU04614.1"/>
    </source>
</evidence>
<organism evidence="5">
    <name type="scientific">Beta vulgaris subsp. vulgaris</name>
    <name type="common">Beet</name>
    <dbReference type="NCBI Taxonomy" id="3555"/>
    <lineage>
        <taxon>Eukaryota</taxon>
        <taxon>Viridiplantae</taxon>
        <taxon>Streptophyta</taxon>
        <taxon>Embryophyta</taxon>
        <taxon>Tracheophyta</taxon>
        <taxon>Spermatophyta</taxon>
        <taxon>Magnoliopsida</taxon>
        <taxon>eudicotyledons</taxon>
        <taxon>Gunneridae</taxon>
        <taxon>Pentapetalae</taxon>
        <taxon>Caryophyllales</taxon>
        <taxon>Chenopodiaceae</taxon>
        <taxon>Betoideae</taxon>
        <taxon>Beta</taxon>
    </lineage>
</organism>
<evidence type="ECO:0000256" key="3">
    <source>
        <dbReference type="ARBA" id="ARBA00023242"/>
    </source>
</evidence>
<dbReference type="AlphaFoldDB" id="Q66LI4"/>